<reference evidence="1" key="1">
    <citation type="submission" date="2013-09" db="EMBL/GenBank/DDBJ databases">
        <title>Emergence of vanG-mediated vancomycin-resistant Streptococcus agalactiae and Streptococcus anginosus.</title>
        <authorList>
            <person name="Beall B."/>
            <person name="Sammons S."/>
            <person name="Frace M."/>
            <person name="Knipe K."/>
            <person name="Srinivasan V."/>
        </authorList>
    </citation>
    <scope>NUCLEOTIDE SEQUENCE</scope>
    <source>
        <strain evidence="1">9056</strain>
    </source>
</reference>
<protein>
    <submittedName>
        <fullName evidence="1">Uncharacterized protein</fullName>
    </submittedName>
</protein>
<sequence length="67" mass="7561">MILPSSHSPSVIKPSQAMRAALSDRQLGWNSRGVSSLLTVWRLPIAFRGVEDKLKCSYHIQPNERRS</sequence>
<name>A0A096XUD1_STRAG</name>
<evidence type="ECO:0000313" key="1">
    <source>
        <dbReference type="EMBL" id="AIK22076.1"/>
    </source>
</evidence>
<dbReference type="EMBL" id="KF704242">
    <property type="protein sequence ID" value="AIK22076.1"/>
    <property type="molecule type" value="Genomic_DNA"/>
</dbReference>
<dbReference type="AlphaFoldDB" id="A0A096XUD1"/>
<organism evidence="1">
    <name type="scientific">Streptococcus agalactiae</name>
    <dbReference type="NCBI Taxonomy" id="1311"/>
    <lineage>
        <taxon>Bacteria</taxon>
        <taxon>Bacillati</taxon>
        <taxon>Bacillota</taxon>
        <taxon>Bacilli</taxon>
        <taxon>Lactobacillales</taxon>
        <taxon>Streptococcaceae</taxon>
        <taxon>Streptococcus</taxon>
    </lineage>
</organism>
<accession>A0A096XUD1</accession>
<proteinExistence type="predicted"/>